<protein>
    <submittedName>
        <fullName evidence="2">Uncharacterized protein</fullName>
    </submittedName>
</protein>
<proteinExistence type="predicted"/>
<name>A0AAN6GCS5_9BASI</name>
<feature type="region of interest" description="Disordered" evidence="1">
    <location>
        <begin position="1"/>
        <end position="32"/>
    </location>
</feature>
<reference evidence="2" key="1">
    <citation type="journal article" date="2023" name="PhytoFront">
        <title>Draft Genome Resources of Seven Strains of Tilletia horrida, Causal Agent of Kernel Smut of Rice.</title>
        <authorList>
            <person name="Khanal S."/>
            <person name="Antony Babu S."/>
            <person name="Zhou X.G."/>
        </authorList>
    </citation>
    <scope>NUCLEOTIDE SEQUENCE</scope>
    <source>
        <strain evidence="2">TX3</strain>
    </source>
</reference>
<comment type="caution">
    <text evidence="2">The sequence shown here is derived from an EMBL/GenBank/DDBJ whole genome shotgun (WGS) entry which is preliminary data.</text>
</comment>
<evidence type="ECO:0000313" key="3">
    <source>
        <dbReference type="Proteomes" id="UP001176521"/>
    </source>
</evidence>
<evidence type="ECO:0000256" key="1">
    <source>
        <dbReference type="SAM" id="MobiDB-lite"/>
    </source>
</evidence>
<sequence>MIAANPKLADEVESPVISQTDGTAPSPLNAPEAALEPDFFALTKTMITTTRTEKTVQGKPDALVAFLRSSQDTQRALLERLEGVQATLVAQGTQLQTLMEQVKQLQDRGGKRELDSGPTRQRISMAGIDKVTKLQFQLRSGRKLDEWRKSLYLHVADCPLAVRHLRSEEHDADDSGPRTARYDVELDRELAMLIYQTVEGSLQCQLELAPFKGSVLMKKVEQLLAYRIPF</sequence>
<dbReference type="EMBL" id="JAPDMQ010000211">
    <property type="protein sequence ID" value="KAK0530563.1"/>
    <property type="molecule type" value="Genomic_DNA"/>
</dbReference>
<organism evidence="2 3">
    <name type="scientific">Tilletia horrida</name>
    <dbReference type="NCBI Taxonomy" id="155126"/>
    <lineage>
        <taxon>Eukaryota</taxon>
        <taxon>Fungi</taxon>
        <taxon>Dikarya</taxon>
        <taxon>Basidiomycota</taxon>
        <taxon>Ustilaginomycotina</taxon>
        <taxon>Exobasidiomycetes</taxon>
        <taxon>Tilletiales</taxon>
        <taxon>Tilletiaceae</taxon>
        <taxon>Tilletia</taxon>
    </lineage>
</organism>
<accession>A0AAN6GCS5</accession>
<evidence type="ECO:0000313" key="2">
    <source>
        <dbReference type="EMBL" id="KAK0530563.1"/>
    </source>
</evidence>
<keyword evidence="3" id="KW-1185">Reference proteome</keyword>
<gene>
    <name evidence="2" type="ORF">OC842_003887</name>
</gene>
<dbReference type="Proteomes" id="UP001176521">
    <property type="component" value="Unassembled WGS sequence"/>
</dbReference>
<dbReference type="AlphaFoldDB" id="A0AAN6GCS5"/>